<dbReference type="EMBL" id="SNRW01021586">
    <property type="protein sequence ID" value="KAA6364491.1"/>
    <property type="molecule type" value="Genomic_DNA"/>
</dbReference>
<protein>
    <submittedName>
        <fullName evidence="1">Uncharacterized protein</fullName>
    </submittedName>
</protein>
<accession>A0A5J4U3A7</accession>
<evidence type="ECO:0000313" key="2">
    <source>
        <dbReference type="Proteomes" id="UP000324800"/>
    </source>
</evidence>
<proteinExistence type="predicted"/>
<gene>
    <name evidence="1" type="ORF">EZS28_039983</name>
</gene>
<sequence length="230" mass="26969">MGREQKGRDQTRRSWMQKRKRIKAIVITVTANKSKKIGLGKEKLQLHEPYETRTGPWMKNAIELKNPISLIYADSNAQTNLNIDYNYISLQHNIPHMFISSLSQQHLPSPALEETLAILRKISPGYPRELKEKEPERKQPKLQQYAGLMDIYEKFHEIMKSIIEEEKKKLNIILQELYQEYPNKDDPAFFYPPKNYRPTPIPRPEDLFLSEEQLNQFDGDVSEGVVPFCL</sequence>
<reference evidence="1 2" key="1">
    <citation type="submission" date="2019-03" db="EMBL/GenBank/DDBJ databases">
        <title>Single cell metagenomics reveals metabolic interactions within the superorganism composed of flagellate Streblomastix strix and complex community of Bacteroidetes bacteria on its surface.</title>
        <authorList>
            <person name="Treitli S.C."/>
            <person name="Kolisko M."/>
            <person name="Husnik F."/>
            <person name="Keeling P."/>
            <person name="Hampl V."/>
        </authorList>
    </citation>
    <scope>NUCLEOTIDE SEQUENCE [LARGE SCALE GENOMIC DNA]</scope>
    <source>
        <strain evidence="1">ST1C</strain>
    </source>
</reference>
<evidence type="ECO:0000313" key="1">
    <source>
        <dbReference type="EMBL" id="KAA6364491.1"/>
    </source>
</evidence>
<name>A0A5J4U3A7_9EUKA</name>
<organism evidence="1 2">
    <name type="scientific">Streblomastix strix</name>
    <dbReference type="NCBI Taxonomy" id="222440"/>
    <lineage>
        <taxon>Eukaryota</taxon>
        <taxon>Metamonada</taxon>
        <taxon>Preaxostyla</taxon>
        <taxon>Oxymonadida</taxon>
        <taxon>Streblomastigidae</taxon>
        <taxon>Streblomastix</taxon>
    </lineage>
</organism>
<dbReference type="Proteomes" id="UP000324800">
    <property type="component" value="Unassembled WGS sequence"/>
</dbReference>
<dbReference type="AlphaFoldDB" id="A0A5J4U3A7"/>
<comment type="caution">
    <text evidence="1">The sequence shown here is derived from an EMBL/GenBank/DDBJ whole genome shotgun (WGS) entry which is preliminary data.</text>
</comment>